<organism evidence="2 3">
    <name type="scientific">Pandoraea anhela</name>
    <dbReference type="NCBI Taxonomy" id="2508295"/>
    <lineage>
        <taxon>Bacteria</taxon>
        <taxon>Pseudomonadati</taxon>
        <taxon>Pseudomonadota</taxon>
        <taxon>Betaproteobacteria</taxon>
        <taxon>Burkholderiales</taxon>
        <taxon>Burkholderiaceae</taxon>
        <taxon>Pandoraea</taxon>
    </lineage>
</organism>
<sequence>MAGVFIVMWLAALMALAASGIQHRQMASRFIAYTNDRAVAFAAADNALRVGHDRLVRGAQASEIAALSELDAGPHDIMAASYRTGYREQNRVAGWVKVDWNGREVVRTDNARYFIERIAFTGVYPNGALEKVARASPIRRYRISAMGCGNLPGTRVFLQAVYEVSARAGGQNGASVASGSYASRRLNWREVVAWHDSSVVTAEPGRRRERCDV</sequence>
<keyword evidence="3" id="KW-1185">Reference proteome</keyword>
<evidence type="ECO:0000259" key="1">
    <source>
        <dbReference type="Pfam" id="PF13681"/>
    </source>
</evidence>
<proteinExistence type="predicted"/>
<dbReference type="Pfam" id="PF13681">
    <property type="entry name" value="PilX"/>
    <property type="match status" value="1"/>
</dbReference>
<name>A0A5E4T2I7_9BURK</name>
<dbReference type="Proteomes" id="UP000406256">
    <property type="component" value="Unassembled WGS sequence"/>
</dbReference>
<dbReference type="AlphaFoldDB" id="A0A5E4T2I7"/>
<dbReference type="RefSeq" id="WP_150667950.1">
    <property type="nucleotide sequence ID" value="NZ_CABPSB010000003.1"/>
</dbReference>
<gene>
    <name evidence="2" type="ORF">PAN31108_01165</name>
</gene>
<dbReference type="EMBL" id="CABPSB010000003">
    <property type="protein sequence ID" value="VVD82157.1"/>
    <property type="molecule type" value="Genomic_DNA"/>
</dbReference>
<evidence type="ECO:0000313" key="3">
    <source>
        <dbReference type="Proteomes" id="UP000406256"/>
    </source>
</evidence>
<accession>A0A5E4T2I7</accession>
<evidence type="ECO:0000313" key="2">
    <source>
        <dbReference type="EMBL" id="VVD82157.1"/>
    </source>
</evidence>
<dbReference type="OrthoDB" id="8941761at2"/>
<protein>
    <recommendedName>
        <fullName evidence="1">PilX/PilW C-terminal domain-containing protein</fullName>
    </recommendedName>
</protein>
<reference evidence="2 3" key="1">
    <citation type="submission" date="2019-08" db="EMBL/GenBank/DDBJ databases">
        <authorList>
            <person name="Peeters C."/>
        </authorList>
    </citation>
    <scope>NUCLEOTIDE SEQUENCE [LARGE SCALE GENOMIC DNA]</scope>
    <source>
        <strain evidence="2 3">LMG 31108</strain>
    </source>
</reference>
<feature type="domain" description="PilX/PilW C-terminal" evidence="1">
    <location>
        <begin position="97"/>
        <end position="162"/>
    </location>
</feature>
<dbReference type="InterPro" id="IPR025205">
    <property type="entry name" value="PilX/PilW_C"/>
</dbReference>